<evidence type="ECO:0000313" key="2">
    <source>
        <dbReference type="Proteomes" id="UP000030700"/>
    </source>
</evidence>
<accession>A0A0S6VPK4</accession>
<dbReference type="HOGENOM" id="CLU_1068160_0_0_0"/>
<dbReference type="AlphaFoldDB" id="A0A0S6VPK4"/>
<keyword evidence="2" id="KW-1185">Reference proteome</keyword>
<dbReference type="Proteomes" id="UP000030700">
    <property type="component" value="Unassembled WGS sequence"/>
</dbReference>
<dbReference type="EMBL" id="DF820455">
    <property type="protein sequence ID" value="GAK48855.1"/>
    <property type="molecule type" value="Genomic_DNA"/>
</dbReference>
<name>A0A0S6VPK4_9BACT</name>
<proteinExistence type="predicted"/>
<protein>
    <submittedName>
        <fullName evidence="1">Uncharacterized protein</fullName>
    </submittedName>
</protein>
<reference evidence="1" key="1">
    <citation type="journal article" date="2015" name="PeerJ">
        <title>First genomic representation of candidate bacterial phylum KSB3 points to enhanced environmental sensing as a trigger of wastewater bulking.</title>
        <authorList>
            <person name="Sekiguchi Y."/>
            <person name="Ohashi A."/>
            <person name="Parks D.H."/>
            <person name="Yamauchi T."/>
            <person name="Tyson G.W."/>
            <person name="Hugenholtz P."/>
        </authorList>
    </citation>
    <scope>NUCLEOTIDE SEQUENCE [LARGE SCALE GENOMIC DNA]</scope>
</reference>
<sequence>MRQATYRFLKQADRLFVFPLTQSNQAEIQRRFANPFEIVGLAPDGKRLIHVARRVLQQALIQVNNADMHCGAAFMQAFAKLLLNRQHIVIDIQGIDRFVCFGIDRAEIVEHDSFPPPVIQIAVNCGSGAKMLHAFRQTSNTRKRQPRRLKCPRLTAAAASERIEFAGLLEFFEGVPKFGGSIMFHSCLHQTIGISKQVGRIDGRFTWRFSDEIRIIRTQSSLNCVAIQRNVERRVGLFGYDNSEQGEFCAGERWGKLRVE</sequence>
<evidence type="ECO:0000313" key="1">
    <source>
        <dbReference type="EMBL" id="GAK48855.1"/>
    </source>
</evidence>
<organism evidence="1">
    <name type="scientific">Candidatus Moduliflexus flocculans</name>
    <dbReference type="NCBI Taxonomy" id="1499966"/>
    <lineage>
        <taxon>Bacteria</taxon>
        <taxon>Candidatus Moduliflexota</taxon>
        <taxon>Candidatus Moduliflexia</taxon>
        <taxon>Candidatus Moduliflexales</taxon>
        <taxon>Candidatus Moduliflexaceae</taxon>
    </lineage>
</organism>
<gene>
    <name evidence="1" type="ORF">U14_00066</name>
</gene>